<proteinExistence type="predicted"/>
<keyword evidence="2" id="KW-1185">Reference proteome</keyword>
<dbReference type="AlphaFoldDB" id="A0A1Q3B3E3"/>
<dbReference type="OrthoDB" id="1927690at2759"/>
<dbReference type="EMBL" id="BDDD01000259">
    <property type="protein sequence ID" value="GAV62517.1"/>
    <property type="molecule type" value="Genomic_DNA"/>
</dbReference>
<evidence type="ECO:0000313" key="2">
    <source>
        <dbReference type="Proteomes" id="UP000187406"/>
    </source>
</evidence>
<dbReference type="PANTHER" id="PTHR36037:SF1">
    <property type="entry name" value="RNA-DIRECTED DNA POLYMERASE (REVERSE TRANSCRIPTASE)-RELATED FAMILY PROTEIN"/>
    <property type="match status" value="1"/>
</dbReference>
<reference evidence="2" key="1">
    <citation type="submission" date="2016-04" db="EMBL/GenBank/DDBJ databases">
        <title>Cephalotus genome sequencing.</title>
        <authorList>
            <person name="Fukushima K."/>
            <person name="Hasebe M."/>
            <person name="Fang X."/>
        </authorList>
    </citation>
    <scope>NUCLEOTIDE SEQUENCE [LARGE SCALE GENOMIC DNA]</scope>
    <source>
        <strain evidence="2">cv. St1</strain>
    </source>
</reference>
<organism evidence="1 2">
    <name type="scientific">Cephalotus follicularis</name>
    <name type="common">Albany pitcher plant</name>
    <dbReference type="NCBI Taxonomy" id="3775"/>
    <lineage>
        <taxon>Eukaryota</taxon>
        <taxon>Viridiplantae</taxon>
        <taxon>Streptophyta</taxon>
        <taxon>Embryophyta</taxon>
        <taxon>Tracheophyta</taxon>
        <taxon>Spermatophyta</taxon>
        <taxon>Magnoliopsida</taxon>
        <taxon>eudicotyledons</taxon>
        <taxon>Gunneridae</taxon>
        <taxon>Pentapetalae</taxon>
        <taxon>rosids</taxon>
        <taxon>fabids</taxon>
        <taxon>Oxalidales</taxon>
        <taxon>Cephalotaceae</taxon>
        <taxon>Cephalotus</taxon>
    </lineage>
</organism>
<protein>
    <submittedName>
        <fullName evidence="1">Uncharacterized protein</fullName>
    </submittedName>
</protein>
<gene>
    <name evidence="1" type="ORF">CFOL_v3_06040</name>
</gene>
<dbReference type="Proteomes" id="UP000187406">
    <property type="component" value="Unassembled WGS sequence"/>
</dbReference>
<evidence type="ECO:0000313" key="1">
    <source>
        <dbReference type="EMBL" id="GAV62517.1"/>
    </source>
</evidence>
<dbReference type="STRING" id="3775.A0A1Q3B3E3"/>
<accession>A0A1Q3B3E3</accession>
<dbReference type="PANTHER" id="PTHR36037">
    <property type="entry name" value="RNA-DIRECTED DNA POLYMERASE (REVERSE TRANSCRIPTASE)-RELATED FAMILY PROTEIN"/>
    <property type="match status" value="1"/>
</dbReference>
<comment type="caution">
    <text evidence="1">The sequence shown here is derived from an EMBL/GenBank/DDBJ whole genome shotgun (WGS) entry which is preliminary data.</text>
</comment>
<sequence length="424" mass="48325">MEVTPSSEPLDLHTIRSQINELTEIHSSSKEDATQVSSSNFQLLANDFALHLESKVKEIISEFSDVGFLGIEDLDAYKKYLEEELKAVTVESAKISTEVEALSRTHLEDYNKFESDLEGLKDSLDLIALQGVEKANEVTRVDCSTYVEDHSDSINAHGDNMLEILELQSQIEKNNLFLKSLQDLDFTFKRFDVIDQVEDIFTGLKVVEFDGNCIRLSLCTYVRKLEDLLYQQKIDDVAYPSELNHELRIEVMDGTTEIKNVEMFPDDVYIGDIIDSAKSFRQLSSQSRVLERSSLEWFVGKVQDRIILITMRRFVVKNANKLRHSFEFVDRDETIIAHLVGEIDAFIKVSQGWPLSKSPLKLISVKGTNHHSKGLSLSLCCKVEELANSLNENTRQSLSSFVDGIEKVLVEQMQLEVHPDYPYK</sequence>
<name>A0A1Q3B3E3_CEPFO</name>
<dbReference type="InParanoid" id="A0A1Q3B3E3"/>